<evidence type="ECO:0000313" key="1">
    <source>
        <dbReference type="EMBL" id="MDQ0417635.1"/>
    </source>
</evidence>
<gene>
    <name evidence="1" type="ORF">J2Z48_001808</name>
</gene>
<dbReference type="Gene3D" id="3.30.530.20">
    <property type="match status" value="1"/>
</dbReference>
<sequence length="145" mass="16845">MITHSMEIQAPIEHVFQFIDEEEKTKLWMKELVKITYLGTFDPENPVGTKFKQKLKEGGRIAEYDGEVLAYEKPKLLSIRLGNKMFSVDVTYKLSEIPNGTRLHYTCTQTFHTFLARVMGTLFSGFMKKIFQKQMKALKEVAESR</sequence>
<dbReference type="InterPro" id="IPR023393">
    <property type="entry name" value="START-like_dom_sf"/>
</dbReference>
<dbReference type="SUPFAM" id="SSF55961">
    <property type="entry name" value="Bet v1-like"/>
    <property type="match status" value="1"/>
</dbReference>
<protein>
    <submittedName>
        <fullName evidence="1">Uncharacterized protein YndB with AHSA1/START domain</fullName>
    </submittedName>
</protein>
<dbReference type="RefSeq" id="WP_307252782.1">
    <property type="nucleotide sequence ID" value="NZ_JAUSUV010000007.1"/>
</dbReference>
<proteinExistence type="predicted"/>
<organism evidence="1 2">
    <name type="scientific">Croceifilum oryzae</name>
    <dbReference type="NCBI Taxonomy" id="1553429"/>
    <lineage>
        <taxon>Bacteria</taxon>
        <taxon>Bacillati</taxon>
        <taxon>Bacillota</taxon>
        <taxon>Bacilli</taxon>
        <taxon>Bacillales</taxon>
        <taxon>Thermoactinomycetaceae</taxon>
        <taxon>Croceifilum</taxon>
    </lineage>
</organism>
<dbReference type="InterPro" id="IPR019587">
    <property type="entry name" value="Polyketide_cyclase/dehydratase"/>
</dbReference>
<dbReference type="AlphaFoldDB" id="A0AAJ1TEV0"/>
<dbReference type="Pfam" id="PF10604">
    <property type="entry name" value="Polyketide_cyc2"/>
    <property type="match status" value="1"/>
</dbReference>
<evidence type="ECO:0000313" key="2">
    <source>
        <dbReference type="Proteomes" id="UP001238450"/>
    </source>
</evidence>
<reference evidence="1 2" key="1">
    <citation type="submission" date="2023-07" db="EMBL/GenBank/DDBJ databases">
        <title>Genomic Encyclopedia of Type Strains, Phase IV (KMG-IV): sequencing the most valuable type-strain genomes for metagenomic binning, comparative biology and taxonomic classification.</title>
        <authorList>
            <person name="Goeker M."/>
        </authorList>
    </citation>
    <scope>NUCLEOTIDE SEQUENCE [LARGE SCALE GENOMIC DNA]</scope>
    <source>
        <strain evidence="1 2">DSM 46876</strain>
    </source>
</reference>
<name>A0AAJ1TEV0_9BACL</name>
<dbReference type="Proteomes" id="UP001238450">
    <property type="component" value="Unassembled WGS sequence"/>
</dbReference>
<accession>A0AAJ1TEV0</accession>
<keyword evidence="2" id="KW-1185">Reference proteome</keyword>
<comment type="caution">
    <text evidence="1">The sequence shown here is derived from an EMBL/GenBank/DDBJ whole genome shotgun (WGS) entry which is preliminary data.</text>
</comment>
<dbReference type="EMBL" id="JAUSUV010000007">
    <property type="protein sequence ID" value="MDQ0417635.1"/>
    <property type="molecule type" value="Genomic_DNA"/>
</dbReference>